<dbReference type="GO" id="GO:0016020">
    <property type="term" value="C:membrane"/>
    <property type="evidence" value="ECO:0007669"/>
    <property type="project" value="UniProtKB-SubCell"/>
</dbReference>
<keyword evidence="2 6" id="KW-0812">Transmembrane</keyword>
<feature type="transmembrane region" description="Helical" evidence="6">
    <location>
        <begin position="136"/>
        <end position="167"/>
    </location>
</feature>
<evidence type="ECO:0000256" key="4">
    <source>
        <dbReference type="ARBA" id="ARBA00023136"/>
    </source>
</evidence>
<dbReference type="RefSeq" id="XP_035344143.1">
    <property type="nucleotide sequence ID" value="XM_035488250.1"/>
</dbReference>
<dbReference type="OrthoDB" id="5329176at2759"/>
<feature type="transmembrane region" description="Helical" evidence="6">
    <location>
        <begin position="187"/>
        <end position="205"/>
    </location>
</feature>
<keyword evidence="9" id="KW-1185">Reference proteome</keyword>
<dbReference type="InterPro" id="IPR049326">
    <property type="entry name" value="Rhodopsin_dom_fungi"/>
</dbReference>
<proteinExistence type="inferred from homology"/>
<protein>
    <recommendedName>
        <fullName evidence="7">Rhodopsin domain-containing protein</fullName>
    </recommendedName>
</protein>
<evidence type="ECO:0000256" key="1">
    <source>
        <dbReference type="ARBA" id="ARBA00004141"/>
    </source>
</evidence>
<feature type="transmembrane region" description="Helical" evidence="6">
    <location>
        <begin position="217"/>
        <end position="236"/>
    </location>
</feature>
<feature type="transmembrane region" description="Helical" evidence="6">
    <location>
        <begin position="256"/>
        <end position="274"/>
    </location>
</feature>
<dbReference type="PANTHER" id="PTHR33048">
    <property type="entry name" value="PTH11-LIKE INTEGRAL MEMBRANE PROTEIN (AFU_ORTHOLOGUE AFUA_5G11245)"/>
    <property type="match status" value="1"/>
</dbReference>
<accession>A0A7H8QWS9</accession>
<dbReference type="Proteomes" id="UP000509510">
    <property type="component" value="Chromosome III"/>
</dbReference>
<comment type="similarity">
    <text evidence="5">Belongs to the SAT4 family.</text>
</comment>
<sequence length="359" mass="39766">MGEPSSPQDSSGYLAESRQDAVRGVAAIFIALDTIVIAMRFTSKRIGSVKFGWDDAWITCGYLFSIAIIACSLVDVDAAGLGLHEDRVFMMNPEDIVLWAKLTLIVAILYQLAVVSSKMGVLLLYLHIFDRRQLRFVCYAIACIVVLNCVSSIIAVLLICIPLHAFWDHSPNANCVDTNSLFRWTSFANIVTDVVMLVLPVPAIFKMTSSISVKLGIFTTLGMGSVGLVFSILRFAEFFTVDAVVDVTWSGTNLVIWTMIESSIYSIAACLVACRPLARYLWKKTPFGTSIDDVEMQPSARRTFTNSDHQDYRPRPLSGFYGLDSEVDDVYVGEATSKDVRRSVNTTDTHHRVEIGETI</sequence>
<evidence type="ECO:0000313" key="9">
    <source>
        <dbReference type="Proteomes" id="UP000509510"/>
    </source>
</evidence>
<dbReference type="PANTHER" id="PTHR33048:SF156">
    <property type="entry name" value="INTEGRAL MEMBRANE PROTEIN"/>
    <property type="match status" value="1"/>
</dbReference>
<evidence type="ECO:0000313" key="8">
    <source>
        <dbReference type="EMBL" id="QKX57965.1"/>
    </source>
</evidence>
<organism evidence="8 9">
    <name type="scientific">Talaromyces rugulosus</name>
    <name type="common">Penicillium rugulosum</name>
    <dbReference type="NCBI Taxonomy" id="121627"/>
    <lineage>
        <taxon>Eukaryota</taxon>
        <taxon>Fungi</taxon>
        <taxon>Dikarya</taxon>
        <taxon>Ascomycota</taxon>
        <taxon>Pezizomycotina</taxon>
        <taxon>Eurotiomycetes</taxon>
        <taxon>Eurotiomycetidae</taxon>
        <taxon>Eurotiales</taxon>
        <taxon>Trichocomaceae</taxon>
        <taxon>Talaromyces</taxon>
        <taxon>Talaromyces sect. Islandici</taxon>
    </lineage>
</organism>
<comment type="subcellular location">
    <subcellularLocation>
        <location evidence="1">Membrane</location>
        <topology evidence="1">Multi-pass membrane protein</topology>
    </subcellularLocation>
</comment>
<dbReference type="AlphaFoldDB" id="A0A7H8QWS9"/>
<evidence type="ECO:0000256" key="2">
    <source>
        <dbReference type="ARBA" id="ARBA00022692"/>
    </source>
</evidence>
<evidence type="ECO:0000256" key="5">
    <source>
        <dbReference type="ARBA" id="ARBA00038359"/>
    </source>
</evidence>
<feature type="transmembrane region" description="Helical" evidence="6">
    <location>
        <begin position="21"/>
        <end position="43"/>
    </location>
</feature>
<feature type="transmembrane region" description="Helical" evidence="6">
    <location>
        <begin position="55"/>
        <end position="76"/>
    </location>
</feature>
<dbReference type="Pfam" id="PF20684">
    <property type="entry name" value="Fung_rhodopsin"/>
    <property type="match status" value="1"/>
</dbReference>
<keyword evidence="3 6" id="KW-1133">Transmembrane helix</keyword>
<feature type="transmembrane region" description="Helical" evidence="6">
    <location>
        <begin position="96"/>
        <end position="115"/>
    </location>
</feature>
<reference evidence="9" key="1">
    <citation type="submission" date="2020-06" db="EMBL/GenBank/DDBJ databases">
        <title>A chromosome-scale genome assembly of Talaromyces rugulosus W13939.</title>
        <authorList>
            <person name="Wang B."/>
            <person name="Guo L."/>
            <person name="Ye K."/>
            <person name="Wang L."/>
        </authorList>
    </citation>
    <scope>NUCLEOTIDE SEQUENCE [LARGE SCALE GENOMIC DNA]</scope>
    <source>
        <strain evidence="9">W13939</strain>
    </source>
</reference>
<feature type="domain" description="Rhodopsin" evidence="7">
    <location>
        <begin position="39"/>
        <end position="279"/>
    </location>
</feature>
<evidence type="ECO:0000256" key="3">
    <source>
        <dbReference type="ARBA" id="ARBA00022989"/>
    </source>
</evidence>
<keyword evidence="4 6" id="KW-0472">Membrane</keyword>
<evidence type="ECO:0000256" key="6">
    <source>
        <dbReference type="SAM" id="Phobius"/>
    </source>
</evidence>
<gene>
    <name evidence="8" type="ORF">TRUGW13939_05085</name>
</gene>
<dbReference type="EMBL" id="CP055900">
    <property type="protein sequence ID" value="QKX57965.1"/>
    <property type="molecule type" value="Genomic_DNA"/>
</dbReference>
<dbReference type="InterPro" id="IPR052337">
    <property type="entry name" value="SAT4-like"/>
</dbReference>
<dbReference type="KEGG" id="trg:TRUGW13939_05085"/>
<dbReference type="GeneID" id="55992583"/>
<evidence type="ECO:0000259" key="7">
    <source>
        <dbReference type="Pfam" id="PF20684"/>
    </source>
</evidence>
<name>A0A7H8QWS9_TALRU</name>